<feature type="region of interest" description="Disordered" evidence="1">
    <location>
        <begin position="544"/>
        <end position="656"/>
    </location>
</feature>
<evidence type="ECO:0000313" key="3">
    <source>
        <dbReference type="Proteomes" id="UP000807342"/>
    </source>
</evidence>
<organism evidence="2 3">
    <name type="scientific">Macrolepiota fuliginosa MF-IS2</name>
    <dbReference type="NCBI Taxonomy" id="1400762"/>
    <lineage>
        <taxon>Eukaryota</taxon>
        <taxon>Fungi</taxon>
        <taxon>Dikarya</taxon>
        <taxon>Basidiomycota</taxon>
        <taxon>Agaricomycotina</taxon>
        <taxon>Agaricomycetes</taxon>
        <taxon>Agaricomycetidae</taxon>
        <taxon>Agaricales</taxon>
        <taxon>Agaricineae</taxon>
        <taxon>Agaricaceae</taxon>
        <taxon>Macrolepiota</taxon>
    </lineage>
</organism>
<keyword evidence="3" id="KW-1185">Reference proteome</keyword>
<gene>
    <name evidence="2" type="ORF">P691DRAFT_759636</name>
</gene>
<feature type="compositionally biased region" description="Polar residues" evidence="1">
    <location>
        <begin position="580"/>
        <end position="591"/>
    </location>
</feature>
<feature type="compositionally biased region" description="Low complexity" evidence="1">
    <location>
        <begin position="8"/>
        <end position="38"/>
    </location>
</feature>
<comment type="caution">
    <text evidence="2">The sequence shown here is derived from an EMBL/GenBank/DDBJ whole genome shotgun (WGS) entry which is preliminary data.</text>
</comment>
<dbReference type="OrthoDB" id="3250555at2759"/>
<feature type="region of interest" description="Disordered" evidence="1">
    <location>
        <begin position="1"/>
        <end position="48"/>
    </location>
</feature>
<feature type="compositionally biased region" description="Basic and acidic residues" evidence="1">
    <location>
        <begin position="39"/>
        <end position="48"/>
    </location>
</feature>
<evidence type="ECO:0000256" key="1">
    <source>
        <dbReference type="SAM" id="MobiDB-lite"/>
    </source>
</evidence>
<dbReference type="AlphaFoldDB" id="A0A9P6C1R0"/>
<dbReference type="EMBL" id="MU151151">
    <property type="protein sequence ID" value="KAF9448731.1"/>
    <property type="molecule type" value="Genomic_DNA"/>
</dbReference>
<accession>A0A9P6C1R0</accession>
<feature type="compositionally biased region" description="Polar residues" evidence="1">
    <location>
        <begin position="626"/>
        <end position="635"/>
    </location>
</feature>
<protein>
    <submittedName>
        <fullName evidence="2">Uncharacterized protein</fullName>
    </submittedName>
</protein>
<feature type="compositionally biased region" description="Polar residues" evidence="1">
    <location>
        <begin position="645"/>
        <end position="656"/>
    </location>
</feature>
<sequence length="656" mass="73439">MASAYIESSSSPWAQSSLLSGVSSRRSSTSPATSPSLVQHEEKDLPVETRDPDVFTEELHARLLLLHTQQDPPADNHARRISRWPLHPLLYQRSQSLYLGLRSYTFPRRRASRGSCQFGDPTQEVVSSLKRKFSQLENPAQASISLDQQIEHQSRKRAKHEELIPTAPATPRGNSLSSIPIISPPYLPVPRFPLSASTTAKIKIGKYKEREGRTAHHDYMRCHNAMSGTHAAGLGLAENWEIFLGLGKQDREKRVDWLLQYLPEDDLESSLNSSSSFCSTISPGPRFCSSGSRQNLINQLATSPETRFHAGWMFLRYHYLLALNRVHDITQGQLPLYPGSGIWDVAIASLAISVKFHRDFLFPLLPVEASDYMDISPHAMGYQEFEYAQRAILDAFSYELGVTPQPFLDQTWTALSSLRELLDFDGGWNQVRKETWRILLGSLYEPDVMQFSVSVLTATALSKAVISVLAQRYYYESDWNSFFNFARRLEDRRKASSIAQRFSALAEDNAEGVIMDIQAVIGVSDEEFNELGPNDMKLVRRFRKRKHNPDDKGTSDGEQDALTTDVNLDISRPPPSSSSQYASDQSNTPSHHSPIPQSPTVHPSIHHTSHHAQTLTDSRTVDVARPSSQSSSAGAFTNLADDRTSQSPTNNFAGIN</sequence>
<evidence type="ECO:0000313" key="2">
    <source>
        <dbReference type="EMBL" id="KAF9448731.1"/>
    </source>
</evidence>
<reference evidence="2" key="1">
    <citation type="submission" date="2020-11" db="EMBL/GenBank/DDBJ databases">
        <authorList>
            <consortium name="DOE Joint Genome Institute"/>
            <person name="Ahrendt S."/>
            <person name="Riley R."/>
            <person name="Andreopoulos W."/>
            <person name="Labutti K."/>
            <person name="Pangilinan J."/>
            <person name="Ruiz-Duenas F.J."/>
            <person name="Barrasa J.M."/>
            <person name="Sanchez-Garcia M."/>
            <person name="Camarero S."/>
            <person name="Miyauchi S."/>
            <person name="Serrano A."/>
            <person name="Linde D."/>
            <person name="Babiker R."/>
            <person name="Drula E."/>
            <person name="Ayuso-Fernandez I."/>
            <person name="Pacheco R."/>
            <person name="Padilla G."/>
            <person name="Ferreira P."/>
            <person name="Barriuso J."/>
            <person name="Kellner H."/>
            <person name="Castanera R."/>
            <person name="Alfaro M."/>
            <person name="Ramirez L."/>
            <person name="Pisabarro A.G."/>
            <person name="Kuo A."/>
            <person name="Tritt A."/>
            <person name="Lipzen A."/>
            <person name="He G."/>
            <person name="Yan M."/>
            <person name="Ng V."/>
            <person name="Cullen D."/>
            <person name="Martin F."/>
            <person name="Rosso M.-N."/>
            <person name="Henrissat B."/>
            <person name="Hibbett D."/>
            <person name="Martinez A.T."/>
            <person name="Grigoriev I.V."/>
        </authorList>
    </citation>
    <scope>NUCLEOTIDE SEQUENCE</scope>
    <source>
        <strain evidence="2">MF-IS2</strain>
    </source>
</reference>
<dbReference type="Proteomes" id="UP000807342">
    <property type="component" value="Unassembled WGS sequence"/>
</dbReference>
<proteinExistence type="predicted"/>
<name>A0A9P6C1R0_9AGAR</name>